<proteinExistence type="inferred from homology"/>
<dbReference type="CDD" id="cd04949">
    <property type="entry name" value="GT4_GtfA-like"/>
    <property type="match status" value="1"/>
</dbReference>
<evidence type="ECO:0000256" key="9">
    <source>
        <dbReference type="ARBA" id="ARBA00023136"/>
    </source>
</evidence>
<dbReference type="PANTHER" id="PTHR12526:SF629">
    <property type="entry name" value="TEICHURONIC ACID BIOSYNTHESIS GLYCOSYLTRANSFERASE TUAH-RELATED"/>
    <property type="match status" value="1"/>
</dbReference>
<reference evidence="14 15" key="1">
    <citation type="journal article" date="2018" name="Front. Microbiol.">
        <title>Description and Comparative Genomics of Macrococcus caseolyticus subsp. hominis subsp. nov., Macrococcus goetzii sp. nov., Macrococcus epidermidis sp. nov., and Macrococcus bohemicus sp. nov., Novel Macrococci From Human Clinical Material With Virulence Potential and Suspected Uptake of Foreign DNA by Natural Transformation.</title>
        <authorList>
            <person name="Maslanova I."/>
            <person name="Wertheimer Z."/>
            <person name="Sedlacek I."/>
            <person name="Svec P."/>
            <person name="Indrakova A."/>
            <person name="Kovarovic V."/>
            <person name="Schumann P."/>
            <person name="Sproer C."/>
            <person name="Kralova S."/>
            <person name="Sedo O."/>
            <person name="Kristofova L."/>
            <person name="Vrbovska V."/>
            <person name="Fuzik T."/>
            <person name="Petras P."/>
            <person name="Zdrahal Z."/>
            <person name="Ruzickova V."/>
            <person name="Doskar J."/>
            <person name="Pantucek R."/>
        </authorList>
    </citation>
    <scope>NUCLEOTIDE SEQUENCE [LARGE SCALE GENOMIC DNA]</scope>
    <source>
        <strain evidence="14 15">01/688</strain>
    </source>
</reference>
<evidence type="ECO:0000256" key="10">
    <source>
        <dbReference type="ARBA" id="ARBA00052053"/>
    </source>
</evidence>
<dbReference type="Gene3D" id="3.40.50.2000">
    <property type="entry name" value="Glycogen Phosphorylase B"/>
    <property type="match status" value="2"/>
</dbReference>
<evidence type="ECO:0000256" key="2">
    <source>
        <dbReference type="ARBA" id="ARBA00004922"/>
    </source>
</evidence>
<dbReference type="PANTHER" id="PTHR12526">
    <property type="entry name" value="GLYCOSYLTRANSFERASE"/>
    <property type="match status" value="1"/>
</dbReference>
<dbReference type="AlphaFoldDB" id="A0A327ZMA7"/>
<dbReference type="InterPro" id="IPR014267">
    <property type="entry name" value="GtfA"/>
</dbReference>
<dbReference type="GO" id="GO:0016757">
    <property type="term" value="F:glycosyltransferase activity"/>
    <property type="evidence" value="ECO:0007669"/>
    <property type="project" value="UniProtKB-UniRule"/>
</dbReference>
<dbReference type="InterPro" id="IPR001296">
    <property type="entry name" value="Glyco_trans_1"/>
</dbReference>
<feature type="binding site" evidence="11">
    <location>
        <position position="240"/>
    </location>
    <ligand>
        <name>N-acetyl-D-glucosamine</name>
        <dbReference type="ChEBI" id="CHEBI:506227"/>
    </ligand>
</feature>
<dbReference type="Pfam" id="PF00534">
    <property type="entry name" value="Glycos_transf_1"/>
    <property type="match status" value="1"/>
</dbReference>
<evidence type="ECO:0000256" key="8">
    <source>
        <dbReference type="ARBA" id="ARBA00022741"/>
    </source>
</evidence>
<dbReference type="Proteomes" id="UP000249808">
    <property type="component" value="Unassembled WGS sequence"/>
</dbReference>
<evidence type="ECO:0000313" key="14">
    <source>
        <dbReference type="EMBL" id="RAK43581.1"/>
    </source>
</evidence>
<comment type="similarity">
    <text evidence="3 11">Belongs to the glycosyltransferase group 1 family. Glycosyltransferase 4 subfamily.</text>
</comment>
<evidence type="ECO:0000313" key="15">
    <source>
        <dbReference type="Proteomes" id="UP000249808"/>
    </source>
</evidence>
<dbReference type="SUPFAM" id="SSF53756">
    <property type="entry name" value="UDP-Glycosyltransferase/glycogen phosphorylase"/>
    <property type="match status" value="1"/>
</dbReference>
<dbReference type="GO" id="GO:0000166">
    <property type="term" value="F:nucleotide binding"/>
    <property type="evidence" value="ECO:0007669"/>
    <property type="project" value="UniProtKB-KW"/>
</dbReference>
<dbReference type="GO" id="GO:0017122">
    <property type="term" value="C:protein N-acetylglucosaminyltransferase complex"/>
    <property type="evidence" value="ECO:0007669"/>
    <property type="project" value="UniProtKB-UniRule"/>
</dbReference>
<sequence length="500" mass="57449">MIYNINFGIGWASSGVEYAQRYRAKIFRDINVDAKFVFLDFISNENIQTLTSNMDFQDDEVIWLYQYFTDIKISPTTYTVDNIKESIHGNIIREEQVGKILKIIFEGQNNFIACYLKDADSRVVDRAEFVSNGFLIRKDFYTYVKLFSEYYAPFDNKAKVYMRTFFNEDGSVAYKEYIDNDNSIFDFPNEKLYSKSEFVGYFIKALNLTKKDIVILDRATVIGQAVLQNKGESKVGVVIHAEHYSANFTDDQYILWNNYYDYQFTQNKHIDFYITATETQNNLLKQQLHDYKAVKSQIYTIPVGSIDKLKGKDSERQPYSIITASRLASEKHIDWIVQAVVQAQKVLPDIRLDIYGEGVEKGKIFNIINTHNASSFINLKGHEDLDNVYSQYELFLSGSTSEGFGLTLMEAVGSGLGLIGFDVNYGNPTFINSGKNGLLVPYEAGSENHEALIQRYADAIIAYYKTINDNAHKESYIIAKNFLTDQVIEKWKGLIEEVQK</sequence>
<dbReference type="HAMAP" id="MF_01472">
    <property type="entry name" value="GtfA"/>
    <property type="match status" value="1"/>
</dbReference>
<keyword evidence="7 11" id="KW-0808">Transferase</keyword>
<dbReference type="EMBL" id="PZJH01000014">
    <property type="protein sequence ID" value="RAK43581.1"/>
    <property type="molecule type" value="Genomic_DNA"/>
</dbReference>
<comment type="pathway">
    <text evidence="2 11">Protein modification; protein glycosylation.</text>
</comment>
<organism evidence="14 15">
    <name type="scientific">Macrococcus epidermidis</name>
    <dbReference type="NCBI Taxonomy" id="1902580"/>
    <lineage>
        <taxon>Bacteria</taxon>
        <taxon>Bacillati</taxon>
        <taxon>Bacillota</taxon>
        <taxon>Bacilli</taxon>
        <taxon>Bacillales</taxon>
        <taxon>Staphylococcaceae</taxon>
        <taxon>Macrococcus</taxon>
    </lineage>
</organism>
<keyword evidence="15" id="KW-1185">Reference proteome</keyword>
<evidence type="ECO:0000256" key="5">
    <source>
        <dbReference type="ARBA" id="ARBA00022490"/>
    </source>
</evidence>
<evidence type="ECO:0000256" key="6">
    <source>
        <dbReference type="ARBA" id="ARBA00022676"/>
    </source>
</evidence>
<evidence type="ECO:0000259" key="12">
    <source>
        <dbReference type="Pfam" id="PF00534"/>
    </source>
</evidence>
<evidence type="ECO:0000256" key="3">
    <source>
        <dbReference type="ARBA" id="ARBA00009481"/>
    </source>
</evidence>
<dbReference type="EC" id="2.4.1.-" evidence="11"/>
<evidence type="ECO:0000256" key="11">
    <source>
        <dbReference type="HAMAP-Rule" id="MF_01472"/>
    </source>
</evidence>
<protein>
    <recommendedName>
        <fullName evidence="11">UDP-N-acetylglucosamine--peptide N-acetylglucosaminyltransferase GtfA subunit</fullName>
        <ecNumber evidence="11">2.4.1.-</ecNumber>
    </recommendedName>
    <alternativeName>
        <fullName evidence="11">Glycosyltransferase GtfA</fullName>
    </alternativeName>
</protein>
<evidence type="ECO:0000256" key="1">
    <source>
        <dbReference type="ARBA" id="ARBA00004236"/>
    </source>
</evidence>
<keyword evidence="4 11" id="KW-1003">Cell membrane</keyword>
<comment type="subcellular location">
    <subcellularLocation>
        <location evidence="1 11">Cell membrane</location>
        <topology evidence="11">Peripheral membrane protein</topology>
    </subcellularLocation>
    <subcellularLocation>
        <location evidence="11">Cytoplasm</location>
    </subcellularLocation>
    <text evidence="11">Cell membrane association requires GtfB.</text>
</comment>
<feature type="domain" description="Glycosyl transferase family 1" evidence="12">
    <location>
        <begin position="316"/>
        <end position="454"/>
    </location>
</feature>
<dbReference type="GO" id="GO:0005737">
    <property type="term" value="C:cytoplasm"/>
    <property type="evidence" value="ECO:0007669"/>
    <property type="project" value="UniProtKB-SubCell"/>
</dbReference>
<name>A0A327ZMA7_9STAP</name>
<feature type="binding site" evidence="11">
    <location>
        <begin position="15"/>
        <end position="18"/>
    </location>
    <ligand>
        <name>UDP</name>
        <dbReference type="ChEBI" id="CHEBI:58223"/>
    </ligand>
</feature>
<evidence type="ECO:0000256" key="4">
    <source>
        <dbReference type="ARBA" id="ARBA00022475"/>
    </source>
</evidence>
<dbReference type="Pfam" id="PF22145">
    <property type="entry name" value="GtfA_EBD"/>
    <property type="match status" value="1"/>
</dbReference>
<keyword evidence="8 11" id="KW-0547">Nucleotide-binding</keyword>
<comment type="caution">
    <text evidence="11">Lacks conserved residue(s) required for the propagation of feature annotation.</text>
</comment>
<comment type="caution">
    <text evidence="14">The sequence shown here is derived from an EMBL/GenBank/DDBJ whole genome shotgun (WGS) entry which is preliminary data.</text>
</comment>
<dbReference type="NCBIfam" id="TIGR02918">
    <property type="entry name" value="accessory Sec system glycosyltransferase GtfA"/>
    <property type="match status" value="1"/>
</dbReference>
<comment type="catalytic activity">
    <reaction evidence="10 11">
        <text>L-seryl-[protein] + UDP-N-acetyl-alpha-D-glucosamine = 3-O-[N-acetyl-alpha-D-glucosaminyl]-L-seryl-[protein] + UDP + H(+)</text>
        <dbReference type="Rhea" id="RHEA:59872"/>
        <dbReference type="Rhea" id="RHEA-COMP:9863"/>
        <dbReference type="Rhea" id="RHEA-COMP:15471"/>
        <dbReference type="ChEBI" id="CHEBI:15378"/>
        <dbReference type="ChEBI" id="CHEBI:29999"/>
        <dbReference type="ChEBI" id="CHEBI:57705"/>
        <dbReference type="ChEBI" id="CHEBI:58223"/>
        <dbReference type="ChEBI" id="CHEBI:143279"/>
    </reaction>
</comment>
<feature type="domain" description="GtfA extended beta-sheet meander" evidence="13">
    <location>
        <begin position="94"/>
        <end position="189"/>
    </location>
</feature>
<dbReference type="GO" id="GO:0005886">
    <property type="term" value="C:plasma membrane"/>
    <property type="evidence" value="ECO:0007669"/>
    <property type="project" value="UniProtKB-SubCell"/>
</dbReference>
<accession>A0A327ZMA7</accession>
<gene>
    <name evidence="11 14" type="primary">gtfA</name>
    <name evidence="14" type="ORF">BHU61_13070</name>
</gene>
<dbReference type="InterPro" id="IPR054396">
    <property type="entry name" value="GtfA_EBD"/>
</dbReference>
<keyword evidence="9 11" id="KW-0472">Membrane</keyword>
<keyword evidence="6 11" id="KW-0328">Glycosyltransferase</keyword>
<comment type="subunit">
    <text evidence="11">Forms a heterotetramer with 2 subunits each of GtfA and GtfB. Part of the accessory SecA2/SecY2 protein translocation apparatus.</text>
</comment>
<dbReference type="UniPathway" id="UPA00378"/>
<evidence type="ECO:0000256" key="7">
    <source>
        <dbReference type="ARBA" id="ARBA00022679"/>
    </source>
</evidence>
<comment type="function">
    <text evidence="11">Required for polymorphic O-glycosylation of the serine-rich repeat protein in this bacteria. Catalyzes the first step in glycosylation by transferring N-acetylglucosamine from UDP-GlcNAc to serine residues in the substrate protein. Part of the accessory SecA2/SecY2 system specifically required to export serine-rich repeat cell wall proteins usually encoded upstream in the same operon.</text>
</comment>
<dbReference type="FunFam" id="3.40.50.2000:FF:000196">
    <property type="entry name" value="UDP-N-acetylglucosamine--peptide N-acetylglucosaminyltransferase GtfA subunit"/>
    <property type="match status" value="1"/>
</dbReference>
<dbReference type="RefSeq" id="WP_111717520.1">
    <property type="nucleotide sequence ID" value="NZ_JBHSSR010000026.1"/>
</dbReference>
<keyword evidence="5 11" id="KW-0963">Cytoplasm</keyword>
<feature type="binding site" evidence="11">
    <location>
        <begin position="402"/>
        <end position="405"/>
    </location>
    <ligand>
        <name>N-acetyl-D-glucosamine</name>
        <dbReference type="ChEBI" id="CHEBI:506227"/>
    </ligand>
</feature>
<evidence type="ECO:0000259" key="13">
    <source>
        <dbReference type="Pfam" id="PF22145"/>
    </source>
</evidence>